<evidence type="ECO:0000256" key="2">
    <source>
        <dbReference type="ARBA" id="ARBA00023157"/>
    </source>
</evidence>
<evidence type="ECO:0000259" key="4">
    <source>
        <dbReference type="SMART" id="SM00223"/>
    </source>
</evidence>
<feature type="signal peptide" evidence="3">
    <location>
        <begin position="1"/>
        <end position="20"/>
    </location>
</feature>
<feature type="domain" description="Apple" evidence="4">
    <location>
        <begin position="201"/>
        <end position="273"/>
    </location>
</feature>
<accession>T0R762</accession>
<dbReference type="EMBL" id="JH767132">
    <property type="protein sequence ID" value="EQC42295.1"/>
    <property type="molecule type" value="Genomic_DNA"/>
</dbReference>
<dbReference type="InterPro" id="IPR001938">
    <property type="entry name" value="Thaumatin"/>
</dbReference>
<dbReference type="Proteomes" id="UP000030762">
    <property type="component" value="Unassembled WGS sequence"/>
</dbReference>
<dbReference type="PROSITE" id="PS51367">
    <property type="entry name" value="THAUMATIN_2"/>
    <property type="match status" value="1"/>
</dbReference>
<dbReference type="PANTHER" id="PTHR31737:SF2">
    <property type="entry name" value="PROTEIN TOS1"/>
    <property type="match status" value="1"/>
</dbReference>
<dbReference type="GO" id="GO:0005576">
    <property type="term" value="C:extracellular region"/>
    <property type="evidence" value="ECO:0007669"/>
    <property type="project" value="InterPro"/>
</dbReference>
<keyword evidence="6" id="KW-1185">Reference proteome</keyword>
<organism evidence="5 6">
    <name type="scientific">Saprolegnia diclina (strain VS20)</name>
    <dbReference type="NCBI Taxonomy" id="1156394"/>
    <lineage>
        <taxon>Eukaryota</taxon>
        <taxon>Sar</taxon>
        <taxon>Stramenopiles</taxon>
        <taxon>Oomycota</taxon>
        <taxon>Saprolegniomycetes</taxon>
        <taxon>Saprolegniales</taxon>
        <taxon>Saprolegniaceae</taxon>
        <taxon>Saprolegnia</taxon>
    </lineage>
</organism>
<keyword evidence="3" id="KW-0732">Signal</keyword>
<evidence type="ECO:0000313" key="5">
    <source>
        <dbReference type="EMBL" id="EQC42295.1"/>
    </source>
</evidence>
<reference evidence="5 6" key="1">
    <citation type="submission" date="2012-04" db="EMBL/GenBank/DDBJ databases">
        <title>The Genome Sequence of Saprolegnia declina VS20.</title>
        <authorList>
            <consortium name="The Broad Institute Genome Sequencing Platform"/>
            <person name="Russ C."/>
            <person name="Nusbaum C."/>
            <person name="Tyler B."/>
            <person name="van West P."/>
            <person name="Dieguez-Uribeondo J."/>
            <person name="de Bruijn I."/>
            <person name="Tripathy S."/>
            <person name="Jiang R."/>
            <person name="Young S.K."/>
            <person name="Zeng Q."/>
            <person name="Gargeya S."/>
            <person name="Fitzgerald M."/>
            <person name="Haas B."/>
            <person name="Abouelleil A."/>
            <person name="Alvarado L."/>
            <person name="Arachchi H.M."/>
            <person name="Berlin A."/>
            <person name="Chapman S.B."/>
            <person name="Goldberg J."/>
            <person name="Griggs A."/>
            <person name="Gujja S."/>
            <person name="Hansen M."/>
            <person name="Howarth C."/>
            <person name="Imamovic A."/>
            <person name="Larimer J."/>
            <person name="McCowen C."/>
            <person name="Montmayeur A."/>
            <person name="Murphy C."/>
            <person name="Neiman D."/>
            <person name="Pearson M."/>
            <person name="Priest M."/>
            <person name="Roberts A."/>
            <person name="Saif S."/>
            <person name="Shea T."/>
            <person name="Sisk P."/>
            <person name="Sykes S."/>
            <person name="Wortman J."/>
            <person name="Nusbaum C."/>
            <person name="Birren B."/>
        </authorList>
    </citation>
    <scope>NUCLEOTIDE SEQUENCE [LARGE SCALE GENOMIC DNA]</scope>
    <source>
        <strain evidence="5 6">VS20</strain>
    </source>
</reference>
<dbReference type="Gene3D" id="3.50.4.10">
    <property type="entry name" value="Hepatocyte Growth Factor"/>
    <property type="match status" value="3"/>
</dbReference>
<dbReference type="InterPro" id="IPR000177">
    <property type="entry name" value="Apple"/>
</dbReference>
<evidence type="ECO:0000313" key="6">
    <source>
        <dbReference type="Proteomes" id="UP000030762"/>
    </source>
</evidence>
<sequence>MKMFSSYAVLAAAGLYAVNAAEFVFNNKCPYTINLHAAHGKHLCDIAPGQTRDKSCGVTITTNAPGIFRHTASDQVNLIEYVLNGQLWYDFSNIPPMPGNCNSFQDCKAKTKAVGFNVPMSLTPRKKAGTNYSPSCVALLDLKEDAPDAYLFPADIKTHDCPGDMVFDVVFCPGGSAPASGPAPAPASAPASAPAPTLDTCTTQMDVDYPGNDIANSPVTGDRNTQVGQCCAKCSSTTNCVAFTVGYNTCYMKSSKGSPRPATGLVSGSPGAAPQPSGTCTAQMGIDFTSSGTNNDIGSAPVSGSTTDQLAQCCALCYKNDKCVAYSVGYGSCYMKSSVGVPRANSQVSSGIKGAGPSIQWKQDYWGNDILGLDMPGSAIDQATMCHSLCKTTANCAGFTMNGGRCYLKHQLANGYKSDTAYSGTKN</sequence>
<dbReference type="VEuPathDB" id="FungiDB:SDRG_00034"/>
<dbReference type="AlphaFoldDB" id="T0R762"/>
<keyword evidence="2" id="KW-1015">Disulfide bond</keyword>
<dbReference type="PANTHER" id="PTHR31737">
    <property type="entry name" value="PROTEIN TOS1"/>
    <property type="match status" value="1"/>
</dbReference>
<dbReference type="SUPFAM" id="SSF57414">
    <property type="entry name" value="Hairpin loop containing domain-like"/>
    <property type="match status" value="2"/>
</dbReference>
<dbReference type="SMART" id="SM00205">
    <property type="entry name" value="THN"/>
    <property type="match status" value="1"/>
</dbReference>
<gene>
    <name evidence="5" type="ORF">SDRG_00034</name>
</gene>
<dbReference type="InterPro" id="IPR003609">
    <property type="entry name" value="Pan_app"/>
</dbReference>
<dbReference type="GeneID" id="19940761"/>
<dbReference type="SUPFAM" id="SSF49870">
    <property type="entry name" value="Osmotin, thaumatin-like protein"/>
    <property type="match status" value="1"/>
</dbReference>
<protein>
    <recommendedName>
        <fullName evidence="4">Apple domain-containing protein</fullName>
    </recommendedName>
</protein>
<dbReference type="InParanoid" id="T0R762"/>
<keyword evidence="1" id="KW-0677">Repeat</keyword>
<feature type="chain" id="PRO_5004571027" description="Apple domain-containing protein" evidence="3">
    <location>
        <begin position="21"/>
        <end position="427"/>
    </location>
</feature>
<dbReference type="CDD" id="cd01100">
    <property type="entry name" value="APPLE_Factor_XI_like"/>
    <property type="match status" value="1"/>
</dbReference>
<evidence type="ECO:0000256" key="3">
    <source>
        <dbReference type="SAM" id="SignalP"/>
    </source>
</evidence>
<dbReference type="OrthoDB" id="430315at2759"/>
<feature type="domain" description="Apple" evidence="4">
    <location>
        <begin position="362"/>
        <end position="427"/>
    </location>
</feature>
<dbReference type="OMA" id="GTCTAQM"/>
<dbReference type="InterPro" id="IPR037176">
    <property type="entry name" value="Osmotin/thaumatin-like_sf"/>
</dbReference>
<evidence type="ECO:0000256" key="1">
    <source>
        <dbReference type="ARBA" id="ARBA00022737"/>
    </source>
</evidence>
<dbReference type="Pfam" id="PF14295">
    <property type="entry name" value="PAN_4"/>
    <property type="match status" value="3"/>
</dbReference>
<dbReference type="GO" id="GO:0006508">
    <property type="term" value="P:proteolysis"/>
    <property type="evidence" value="ECO:0007669"/>
    <property type="project" value="InterPro"/>
</dbReference>
<name>T0R762_SAPDV</name>
<dbReference type="SMART" id="SM00223">
    <property type="entry name" value="APPLE"/>
    <property type="match status" value="2"/>
</dbReference>
<proteinExistence type="predicted"/>
<dbReference type="RefSeq" id="XP_008603718.1">
    <property type="nucleotide sequence ID" value="XM_008605496.1"/>
</dbReference>